<evidence type="ECO:0000313" key="2">
    <source>
        <dbReference type="Proteomes" id="UP000179118"/>
    </source>
</evidence>
<dbReference type="AlphaFoldDB" id="A0A1G2S7L0"/>
<organism evidence="1 2">
    <name type="scientific">Candidatus Yonathbacteria bacterium RIFCSPHIGHO2_02_FULL_44_14</name>
    <dbReference type="NCBI Taxonomy" id="1802724"/>
    <lineage>
        <taxon>Bacteria</taxon>
        <taxon>Candidatus Yonathiibacteriota</taxon>
    </lineage>
</organism>
<gene>
    <name evidence="1" type="ORF">A3D51_01630</name>
</gene>
<reference evidence="1 2" key="1">
    <citation type="journal article" date="2016" name="Nat. Commun.">
        <title>Thousands of microbial genomes shed light on interconnected biogeochemical processes in an aquifer system.</title>
        <authorList>
            <person name="Anantharaman K."/>
            <person name="Brown C.T."/>
            <person name="Hug L.A."/>
            <person name="Sharon I."/>
            <person name="Castelle C.J."/>
            <person name="Probst A.J."/>
            <person name="Thomas B.C."/>
            <person name="Singh A."/>
            <person name="Wilkins M.J."/>
            <person name="Karaoz U."/>
            <person name="Brodie E.L."/>
            <person name="Williams K.H."/>
            <person name="Hubbard S.S."/>
            <person name="Banfield J.F."/>
        </authorList>
    </citation>
    <scope>NUCLEOTIDE SEQUENCE [LARGE SCALE GENOMIC DNA]</scope>
</reference>
<proteinExistence type="predicted"/>
<sequence length="132" mass="15098">MGTPVCFKSVALGVLFFITILVLSQETYRGTEDTSPSLAFSISKHYSTTEKKKIEEKRCTDFGKDVIAKLKASETTRDAFFVEISEFLSEEFSLEIFDIVINDEDQVCIHYMRHLEPKHPKPNEKTSVTRLV</sequence>
<name>A0A1G2S7L0_9BACT</name>
<comment type="caution">
    <text evidence="1">The sequence shown here is derived from an EMBL/GenBank/DDBJ whole genome shotgun (WGS) entry which is preliminary data.</text>
</comment>
<dbReference type="EMBL" id="MHUT01000011">
    <property type="protein sequence ID" value="OHA81036.1"/>
    <property type="molecule type" value="Genomic_DNA"/>
</dbReference>
<evidence type="ECO:0000313" key="1">
    <source>
        <dbReference type="EMBL" id="OHA81036.1"/>
    </source>
</evidence>
<protein>
    <submittedName>
        <fullName evidence="1">Uncharacterized protein</fullName>
    </submittedName>
</protein>
<accession>A0A1G2S7L0</accession>
<dbReference type="Proteomes" id="UP000179118">
    <property type="component" value="Unassembled WGS sequence"/>
</dbReference>